<keyword evidence="5" id="KW-0547">Nucleotide-binding</keyword>
<dbReference type="GeneID" id="85311402"/>
<evidence type="ECO:0000256" key="3">
    <source>
        <dbReference type="ARBA" id="ARBA00008757"/>
    </source>
</evidence>
<evidence type="ECO:0000256" key="1">
    <source>
        <dbReference type="ARBA" id="ARBA00003264"/>
    </source>
</evidence>
<dbReference type="RefSeq" id="XP_060282351.1">
    <property type="nucleotide sequence ID" value="XM_060428215.1"/>
</dbReference>
<dbReference type="PROSITE" id="PS51480">
    <property type="entry name" value="DHAL"/>
    <property type="match status" value="1"/>
</dbReference>
<evidence type="ECO:0000313" key="14">
    <source>
        <dbReference type="EMBL" id="KAK1766138.1"/>
    </source>
</evidence>
<evidence type="ECO:0000256" key="7">
    <source>
        <dbReference type="ARBA" id="ARBA00022798"/>
    </source>
</evidence>
<organism evidence="14 15">
    <name type="scientific">Phialemonium atrogriseum</name>
    <dbReference type="NCBI Taxonomy" id="1093897"/>
    <lineage>
        <taxon>Eukaryota</taxon>
        <taxon>Fungi</taxon>
        <taxon>Dikarya</taxon>
        <taxon>Ascomycota</taxon>
        <taxon>Pezizomycotina</taxon>
        <taxon>Sordariomycetes</taxon>
        <taxon>Sordariomycetidae</taxon>
        <taxon>Cephalothecales</taxon>
        <taxon>Cephalothecaceae</taxon>
        <taxon>Phialemonium</taxon>
    </lineage>
</organism>
<evidence type="ECO:0000256" key="6">
    <source>
        <dbReference type="ARBA" id="ARBA00022777"/>
    </source>
</evidence>
<reference evidence="14" key="1">
    <citation type="submission" date="2023-06" db="EMBL/GenBank/DDBJ databases">
        <title>Genome-scale phylogeny and comparative genomics of the fungal order Sordariales.</title>
        <authorList>
            <consortium name="Lawrence Berkeley National Laboratory"/>
            <person name="Hensen N."/>
            <person name="Bonometti L."/>
            <person name="Westerberg I."/>
            <person name="Brannstrom I.O."/>
            <person name="Guillou S."/>
            <person name="Cros-Aarteil S."/>
            <person name="Calhoun S."/>
            <person name="Haridas S."/>
            <person name="Kuo A."/>
            <person name="Mondo S."/>
            <person name="Pangilinan J."/>
            <person name="Riley R."/>
            <person name="Labutti K."/>
            <person name="Andreopoulos B."/>
            <person name="Lipzen A."/>
            <person name="Chen C."/>
            <person name="Yanf M."/>
            <person name="Daum C."/>
            <person name="Ng V."/>
            <person name="Clum A."/>
            <person name="Steindorff A."/>
            <person name="Ohm R."/>
            <person name="Martin F."/>
            <person name="Silar P."/>
            <person name="Natvig D."/>
            <person name="Lalanne C."/>
            <person name="Gautier V."/>
            <person name="Ament-Velasquez S.L."/>
            <person name="Kruys A."/>
            <person name="Hutchinson M.I."/>
            <person name="Powell A.J."/>
            <person name="Barry K."/>
            <person name="Miller A.N."/>
            <person name="Grigoriev I.V."/>
            <person name="Debuchy R."/>
            <person name="Gladieux P."/>
            <person name="Thoren M.H."/>
            <person name="Johannesson H."/>
        </authorList>
    </citation>
    <scope>NUCLEOTIDE SEQUENCE</scope>
    <source>
        <strain evidence="14">8032-3</strain>
    </source>
</reference>
<feature type="domain" description="DhaK" evidence="13">
    <location>
        <begin position="1"/>
        <end position="126"/>
    </location>
</feature>
<dbReference type="GO" id="GO:0050354">
    <property type="term" value="F:triokinase activity"/>
    <property type="evidence" value="ECO:0007669"/>
    <property type="project" value="UniProtKB-EC"/>
</dbReference>
<protein>
    <submittedName>
        <fullName evidence="14">Dihydroxyacetone kinase</fullName>
    </submittedName>
</protein>
<dbReference type="FunFam" id="1.25.40.340:FF:000001">
    <property type="entry name" value="Dihydroxyacetone kinase 1"/>
    <property type="match status" value="1"/>
</dbReference>
<comment type="caution">
    <text evidence="14">The sequence shown here is derived from an EMBL/GenBank/DDBJ whole genome shotgun (WGS) entry which is preliminary data.</text>
</comment>
<dbReference type="AlphaFoldDB" id="A0AAJ0FK81"/>
<evidence type="ECO:0000256" key="5">
    <source>
        <dbReference type="ARBA" id="ARBA00022741"/>
    </source>
</evidence>
<dbReference type="FunFam" id="3.30.1180.20:FF:000001">
    <property type="entry name" value="Dihydroxyacetone kinase 1"/>
    <property type="match status" value="1"/>
</dbReference>
<dbReference type="SUPFAM" id="SSF82549">
    <property type="entry name" value="DAK1/DegV-like"/>
    <property type="match status" value="1"/>
</dbReference>
<gene>
    <name evidence="14" type="ORF">QBC33DRAFT_541943</name>
</gene>
<dbReference type="Gene3D" id="3.30.1180.20">
    <property type="entry name" value="Dihydroxyacetone kinase, domain 2"/>
    <property type="match status" value="1"/>
</dbReference>
<dbReference type="InterPro" id="IPR050861">
    <property type="entry name" value="Dihydroxyacetone_Kinase"/>
</dbReference>
<dbReference type="Pfam" id="PF02733">
    <property type="entry name" value="Dak1"/>
    <property type="match status" value="1"/>
</dbReference>
<evidence type="ECO:0000256" key="9">
    <source>
        <dbReference type="ARBA" id="ARBA00047974"/>
    </source>
</evidence>
<dbReference type="Gene3D" id="1.25.40.340">
    <property type="match status" value="1"/>
</dbReference>
<proteinExistence type="inferred from homology"/>
<dbReference type="GO" id="GO:0004371">
    <property type="term" value="F:glycerone kinase activity"/>
    <property type="evidence" value="ECO:0007669"/>
    <property type="project" value="UniProtKB-EC"/>
</dbReference>
<keyword evidence="15" id="KW-1185">Reference proteome</keyword>
<keyword evidence="6 14" id="KW-0418">Kinase</keyword>
<keyword evidence="4" id="KW-0808">Transferase</keyword>
<evidence type="ECO:0000256" key="10">
    <source>
        <dbReference type="ARBA" id="ARBA00048898"/>
    </source>
</evidence>
<dbReference type="Pfam" id="PF02734">
    <property type="entry name" value="Dak2"/>
    <property type="match status" value="1"/>
</dbReference>
<evidence type="ECO:0000313" key="15">
    <source>
        <dbReference type="Proteomes" id="UP001244011"/>
    </source>
</evidence>
<dbReference type="GO" id="GO:0019563">
    <property type="term" value="P:glycerol catabolic process"/>
    <property type="evidence" value="ECO:0007669"/>
    <property type="project" value="TreeGrafter"/>
</dbReference>
<dbReference type="Proteomes" id="UP001244011">
    <property type="component" value="Unassembled WGS sequence"/>
</dbReference>
<accession>A0AAJ0FK81</accession>
<evidence type="ECO:0000256" key="2">
    <source>
        <dbReference type="ARBA" id="ARBA00004778"/>
    </source>
</evidence>
<evidence type="ECO:0000259" key="13">
    <source>
        <dbReference type="PROSITE" id="PS51481"/>
    </source>
</evidence>
<evidence type="ECO:0000256" key="8">
    <source>
        <dbReference type="ARBA" id="ARBA00022840"/>
    </source>
</evidence>
<evidence type="ECO:0000256" key="11">
    <source>
        <dbReference type="SAM" id="MobiDB-lite"/>
    </source>
</evidence>
<dbReference type="GO" id="GO:0005829">
    <property type="term" value="C:cytosol"/>
    <property type="evidence" value="ECO:0007669"/>
    <property type="project" value="TreeGrafter"/>
</dbReference>
<comment type="catalytic activity">
    <reaction evidence="9">
        <text>D-glyceraldehyde + ATP = D-glyceraldehyde 3-phosphate + ADP + H(+)</text>
        <dbReference type="Rhea" id="RHEA:13941"/>
        <dbReference type="ChEBI" id="CHEBI:15378"/>
        <dbReference type="ChEBI" id="CHEBI:17378"/>
        <dbReference type="ChEBI" id="CHEBI:30616"/>
        <dbReference type="ChEBI" id="CHEBI:59776"/>
        <dbReference type="ChEBI" id="CHEBI:456216"/>
        <dbReference type="EC" id="2.7.1.28"/>
    </reaction>
</comment>
<keyword evidence="8" id="KW-0067">ATP-binding</keyword>
<dbReference type="SUPFAM" id="SSF101473">
    <property type="entry name" value="DhaL-like"/>
    <property type="match status" value="1"/>
</dbReference>
<comment type="catalytic activity">
    <reaction evidence="10">
        <text>dihydroxyacetone + ATP = dihydroxyacetone phosphate + ADP + H(+)</text>
        <dbReference type="Rhea" id="RHEA:15773"/>
        <dbReference type="ChEBI" id="CHEBI:15378"/>
        <dbReference type="ChEBI" id="CHEBI:16016"/>
        <dbReference type="ChEBI" id="CHEBI:30616"/>
        <dbReference type="ChEBI" id="CHEBI:57642"/>
        <dbReference type="ChEBI" id="CHEBI:456216"/>
        <dbReference type="EC" id="2.7.1.29"/>
    </reaction>
</comment>
<comment type="function">
    <text evidence="1">Catalyzes both the phosphorylation of dihydroxyacetone and of glyceraldehyde.</text>
</comment>
<sequence length="364" mass="38052">MGIHNEPGSGKEKVELPELVGTMLAQLLDQNDQDRAFLNVNSNEVVLMVNNLGGVSVLEMGGVTAEVVSQLEKSYGIRPVRILSGTYMTSLNGLGFSITLLNVVNTEIGGPSMIDLLDYPCEATGWSSPISKQTWEAKNTATREDKATSGDQIRSSGLTADAKSSQAALTAALKSVISVEPDVTRYDTVVGDGDCGIGLKRGAEAILEHLSTTPLSGDAVVDVANIVPVVERSMDGTSGALYAIFLNSLVHSLRTQGSGEASPKIWAAALKQSLEALSKYTPARPGDRTLVDALHPFVEVLGKTGDVKQAAEASKDAAEGTKGMKASLGRTVYVGGSGFEEVPDPGAWGLASFFLGLAGLKAVE</sequence>
<dbReference type="InterPro" id="IPR004006">
    <property type="entry name" value="DhaK_dom"/>
</dbReference>
<dbReference type="PANTHER" id="PTHR28629:SF14">
    <property type="entry name" value="DIHYDROXYACETONE KINASE 1"/>
    <property type="match status" value="1"/>
</dbReference>
<keyword evidence="7" id="KW-0319">Glycerol metabolism</keyword>
<dbReference type="InterPro" id="IPR004007">
    <property type="entry name" value="DhaL_dom"/>
</dbReference>
<name>A0AAJ0FK81_9PEZI</name>
<dbReference type="GO" id="GO:0005524">
    <property type="term" value="F:ATP binding"/>
    <property type="evidence" value="ECO:0007669"/>
    <property type="project" value="UniProtKB-KW"/>
</dbReference>
<comment type="similarity">
    <text evidence="3">Belongs to the dihydroxyacetone kinase (DAK) family.</text>
</comment>
<dbReference type="PANTHER" id="PTHR28629">
    <property type="entry name" value="TRIOKINASE/FMN CYCLASE"/>
    <property type="match status" value="1"/>
</dbReference>
<dbReference type="SMART" id="SM01120">
    <property type="entry name" value="Dak2"/>
    <property type="match status" value="1"/>
</dbReference>
<evidence type="ECO:0000256" key="4">
    <source>
        <dbReference type="ARBA" id="ARBA00022679"/>
    </source>
</evidence>
<feature type="region of interest" description="Disordered" evidence="11">
    <location>
        <begin position="132"/>
        <end position="156"/>
    </location>
</feature>
<evidence type="ECO:0000259" key="12">
    <source>
        <dbReference type="PROSITE" id="PS51480"/>
    </source>
</evidence>
<feature type="domain" description="DhaL" evidence="12">
    <location>
        <begin position="163"/>
        <end position="359"/>
    </location>
</feature>
<comment type="pathway">
    <text evidence="2">Polyol metabolism; glycerol fermentation; glycerone phosphate from glycerol (oxidative route): step 2/2.</text>
</comment>
<dbReference type="InterPro" id="IPR036117">
    <property type="entry name" value="DhaL_dom_sf"/>
</dbReference>
<dbReference type="PROSITE" id="PS51481">
    <property type="entry name" value="DHAK"/>
    <property type="match status" value="1"/>
</dbReference>
<dbReference type="EMBL" id="MU839012">
    <property type="protein sequence ID" value="KAK1766138.1"/>
    <property type="molecule type" value="Genomic_DNA"/>
</dbReference>